<feature type="compositionally biased region" description="Basic residues" evidence="10">
    <location>
        <begin position="504"/>
        <end position="514"/>
    </location>
</feature>
<feature type="compositionally biased region" description="Basic and acidic residues" evidence="10">
    <location>
        <begin position="592"/>
        <end position="608"/>
    </location>
</feature>
<evidence type="ECO:0000259" key="11">
    <source>
        <dbReference type="PROSITE" id="PS50089"/>
    </source>
</evidence>
<feature type="region of interest" description="Disordered" evidence="10">
    <location>
        <begin position="288"/>
        <end position="681"/>
    </location>
</feature>
<comment type="pathway">
    <text evidence="2">Protein modification; protein ubiquitination.</text>
</comment>
<evidence type="ECO:0000256" key="4">
    <source>
        <dbReference type="ARBA" id="ARBA00022723"/>
    </source>
</evidence>
<sequence>MCDRRQEGPGAREPVCMLCRRAEADPDVCGDKLEKHGVCAHVYCLFFATLLFAQEDKHVGLKGFLPRDIQIAVRRAAQKRCCVCGQSGATIMCCKRGCARWFHLPCAKDGGCVTQYILHYRSFCPMHRPKQAVEATPEPGTNCLICLEPVEDRKTFRTLVCPVCKRAWFHRDCIQGQAMREGLLHFRCPHCRVEEAFLLEMFILGIRIPFREPTWEDDDAFADLGERHSRCNARDCLYPGGREEAEEEGPWELLLCSSCAAEGTHRRCSGLRNSVQSWECDSCAGVETASRDEPELSGPRPASQSGLEPAHDSAESEAISPSSCGPVPSGLGPQASSAETSSTARQQSLPSPSLDTSSPSTPRSLYSSTPEPEDRGHSRHAGPGCRHTRSRHEGRASNGPVRSRSRCDRRSRTRPRTERPRRRETPPQASPRRSRSRHQGRAQSPPVRSRSRRDRSHRTATRTERPRQRETPSGTSPRRSRSRLQRQASNQPLRFRSNQDRSSRARPRTGRPRQRQTPSQVSPRRSRSRQIGQAQSPSVQSSSHRDRSSRTRPWTERPRRRETPSQASPRRSRSRQQRRALSPPVRSRSRRDRSSRARPRTERPRQRETPSGTSPRRSRSRLQRQASNQPLRSRSRQDRSRRRAASAERPRRTGTPSGRSRRSNRSCQRRRASTGTSNSST</sequence>
<evidence type="ECO:0000256" key="6">
    <source>
        <dbReference type="ARBA" id="ARBA00022786"/>
    </source>
</evidence>
<evidence type="ECO:0000256" key="1">
    <source>
        <dbReference type="ARBA" id="ARBA00004123"/>
    </source>
</evidence>
<keyword evidence="4" id="KW-0479">Metal-binding</keyword>
<dbReference type="PROSITE" id="PS51805">
    <property type="entry name" value="EPHD"/>
    <property type="match status" value="1"/>
</dbReference>
<organism evidence="13 14">
    <name type="scientific">Taeniopygia guttata</name>
    <name type="common">Zebra finch</name>
    <name type="synonym">Poephila guttata</name>
    <dbReference type="NCBI Taxonomy" id="59729"/>
    <lineage>
        <taxon>Eukaryota</taxon>
        <taxon>Metazoa</taxon>
        <taxon>Chordata</taxon>
        <taxon>Craniata</taxon>
        <taxon>Vertebrata</taxon>
        <taxon>Euteleostomi</taxon>
        <taxon>Archelosauria</taxon>
        <taxon>Archosauria</taxon>
        <taxon>Dinosauria</taxon>
        <taxon>Saurischia</taxon>
        <taxon>Theropoda</taxon>
        <taxon>Coelurosauria</taxon>
        <taxon>Aves</taxon>
        <taxon>Neognathae</taxon>
        <taxon>Neoaves</taxon>
        <taxon>Telluraves</taxon>
        <taxon>Australaves</taxon>
        <taxon>Passeriformes</taxon>
        <taxon>Passeroidea</taxon>
        <taxon>Estrildidae</taxon>
        <taxon>Estrildinae</taxon>
        <taxon>Taeniopygia</taxon>
    </lineage>
</organism>
<dbReference type="InParanoid" id="A0A674H6M6"/>
<evidence type="ECO:0000313" key="13">
    <source>
        <dbReference type="Ensembl" id="ENSTGUP00000030236.1"/>
    </source>
</evidence>
<evidence type="ECO:0000256" key="3">
    <source>
        <dbReference type="ARBA" id="ARBA00022679"/>
    </source>
</evidence>
<dbReference type="AlphaFoldDB" id="A0A674H6M6"/>
<comment type="subcellular location">
    <subcellularLocation>
        <location evidence="1">Nucleus</location>
    </subcellularLocation>
</comment>
<keyword evidence="5 9" id="KW-0863">Zinc-finger</keyword>
<dbReference type="InterPro" id="IPR051188">
    <property type="entry name" value="PHD-type_Zinc_Finger"/>
</dbReference>
<feature type="compositionally biased region" description="Basic and acidic residues" evidence="10">
    <location>
        <begin position="461"/>
        <end position="470"/>
    </location>
</feature>
<evidence type="ECO:0000259" key="12">
    <source>
        <dbReference type="PROSITE" id="PS51805"/>
    </source>
</evidence>
<protein>
    <recommendedName>
        <fullName evidence="15">PHD-type domain-containing protein</fullName>
    </recommendedName>
</protein>
<dbReference type="InterPro" id="IPR001965">
    <property type="entry name" value="Znf_PHD"/>
</dbReference>
<dbReference type="InterPro" id="IPR013083">
    <property type="entry name" value="Znf_RING/FYVE/PHD"/>
</dbReference>
<dbReference type="PROSITE" id="PS50089">
    <property type="entry name" value="ZF_RING_2"/>
    <property type="match status" value="1"/>
</dbReference>
<evidence type="ECO:0008006" key="15">
    <source>
        <dbReference type="Google" id="ProtNLM"/>
    </source>
</evidence>
<feature type="compositionally biased region" description="Basic and acidic residues" evidence="10">
    <location>
        <begin position="405"/>
        <end position="425"/>
    </location>
</feature>
<dbReference type="GO" id="GO:0008270">
    <property type="term" value="F:zinc ion binding"/>
    <property type="evidence" value="ECO:0007669"/>
    <property type="project" value="UniProtKB-KW"/>
</dbReference>
<feature type="compositionally biased region" description="Basic and acidic residues" evidence="10">
    <location>
        <begin position="543"/>
        <end position="563"/>
    </location>
</feature>
<accession>A0A674H6M6</accession>
<dbReference type="GeneTree" id="ENSGT00950000182865"/>
<reference evidence="13" key="2">
    <citation type="submission" date="2025-08" db="UniProtKB">
        <authorList>
            <consortium name="Ensembl"/>
        </authorList>
    </citation>
    <scope>IDENTIFICATION</scope>
</reference>
<evidence type="ECO:0000256" key="2">
    <source>
        <dbReference type="ARBA" id="ARBA00004906"/>
    </source>
</evidence>
<dbReference type="OMA" id="EDCVICQ"/>
<dbReference type="CDD" id="cd16448">
    <property type="entry name" value="RING-H2"/>
    <property type="match status" value="1"/>
</dbReference>
<keyword evidence="14" id="KW-1185">Reference proteome</keyword>
<dbReference type="Gene3D" id="3.30.40.10">
    <property type="entry name" value="Zinc/RING finger domain, C3HC4 (zinc finger)"/>
    <property type="match status" value="3"/>
</dbReference>
<feature type="compositionally biased region" description="Polar residues" evidence="10">
    <location>
        <begin position="334"/>
        <end position="347"/>
    </location>
</feature>
<feature type="compositionally biased region" description="Basic residues" evidence="10">
    <location>
        <begin position="659"/>
        <end position="672"/>
    </location>
</feature>
<feature type="compositionally biased region" description="Low complexity" evidence="10">
    <location>
        <begin position="348"/>
        <end position="370"/>
    </location>
</feature>
<dbReference type="Pfam" id="PF13771">
    <property type="entry name" value="zf-HC5HC2H"/>
    <property type="match status" value="1"/>
</dbReference>
<feature type="compositionally biased region" description="Basic residues" evidence="10">
    <location>
        <begin position="449"/>
        <end position="460"/>
    </location>
</feature>
<feature type="domain" description="PHD-type" evidence="12">
    <location>
        <begin position="13"/>
        <end position="128"/>
    </location>
</feature>
<dbReference type="InterPro" id="IPR011011">
    <property type="entry name" value="Znf_FYVE_PHD"/>
</dbReference>
<evidence type="ECO:0000256" key="8">
    <source>
        <dbReference type="ARBA" id="ARBA00023242"/>
    </source>
</evidence>
<reference evidence="13" key="3">
    <citation type="submission" date="2025-09" db="UniProtKB">
        <authorList>
            <consortium name="Ensembl"/>
        </authorList>
    </citation>
    <scope>IDENTIFICATION</scope>
</reference>
<dbReference type="SUPFAM" id="SSF57903">
    <property type="entry name" value="FYVE/PHD zinc finger"/>
    <property type="match status" value="2"/>
</dbReference>
<dbReference type="Proteomes" id="UP000007754">
    <property type="component" value="Chromosome 12"/>
</dbReference>
<evidence type="ECO:0000256" key="10">
    <source>
        <dbReference type="SAM" id="MobiDB-lite"/>
    </source>
</evidence>
<keyword evidence="3" id="KW-0808">Transferase</keyword>
<dbReference type="Pfam" id="PF26054">
    <property type="entry name" value="PHD_G2E3"/>
    <property type="match status" value="1"/>
</dbReference>
<evidence type="ECO:0000256" key="5">
    <source>
        <dbReference type="ARBA" id="ARBA00022771"/>
    </source>
</evidence>
<dbReference type="CDD" id="cd15669">
    <property type="entry name" value="ePHD_PHF7_G2E3_like"/>
    <property type="match status" value="1"/>
</dbReference>
<dbReference type="InterPro" id="IPR034732">
    <property type="entry name" value="EPHD"/>
</dbReference>
<dbReference type="InterPro" id="IPR042013">
    <property type="entry name" value="PHF7/G2E3_ePHD"/>
</dbReference>
<proteinExistence type="predicted"/>
<name>A0A674H6M6_TAEGU</name>
<feature type="domain" description="RING-type" evidence="11">
    <location>
        <begin position="143"/>
        <end position="192"/>
    </location>
</feature>
<evidence type="ECO:0000313" key="14">
    <source>
        <dbReference type="Proteomes" id="UP000007754"/>
    </source>
</evidence>
<dbReference type="PANTHER" id="PTHR12420:SF47">
    <property type="entry name" value="PHD FINGER PROTEIN 7"/>
    <property type="match status" value="1"/>
</dbReference>
<dbReference type="InterPro" id="IPR059102">
    <property type="entry name" value="PHD_PHF7/G2E3-like"/>
</dbReference>
<dbReference type="GO" id="GO:0005634">
    <property type="term" value="C:nucleus"/>
    <property type="evidence" value="ECO:0007669"/>
    <property type="project" value="TreeGrafter"/>
</dbReference>
<dbReference type="PANTHER" id="PTHR12420">
    <property type="entry name" value="PHD FINGER PROTEIN"/>
    <property type="match status" value="1"/>
</dbReference>
<reference evidence="13 14" key="1">
    <citation type="journal article" date="2010" name="Nature">
        <title>The genome of a songbird.</title>
        <authorList>
            <person name="Warren W.C."/>
            <person name="Clayton D.F."/>
            <person name="Ellegren H."/>
            <person name="Arnold A.P."/>
            <person name="Hillier L.W."/>
            <person name="Kunstner A."/>
            <person name="Searle S."/>
            <person name="White S."/>
            <person name="Vilella A.J."/>
            <person name="Fairley S."/>
            <person name="Heger A."/>
            <person name="Kong L."/>
            <person name="Ponting C.P."/>
            <person name="Jarvis E.D."/>
            <person name="Mello C.V."/>
            <person name="Minx P."/>
            <person name="Lovell P."/>
            <person name="Velho T.A."/>
            <person name="Ferris M."/>
            <person name="Balakrishnan C.N."/>
            <person name="Sinha S."/>
            <person name="Blatti C."/>
            <person name="London S.E."/>
            <person name="Li Y."/>
            <person name="Lin Y.C."/>
            <person name="George J."/>
            <person name="Sweedler J."/>
            <person name="Southey B."/>
            <person name="Gunaratne P."/>
            <person name="Watson M."/>
            <person name="Nam K."/>
            <person name="Backstrom N."/>
            <person name="Smeds L."/>
            <person name="Nabholz B."/>
            <person name="Itoh Y."/>
            <person name="Whitney O."/>
            <person name="Pfenning A.R."/>
            <person name="Howard J."/>
            <person name="Volker M."/>
            <person name="Skinner B.M."/>
            <person name="Griffin D.K."/>
            <person name="Ye L."/>
            <person name="McLaren W.M."/>
            <person name="Flicek P."/>
            <person name="Quesada V."/>
            <person name="Velasco G."/>
            <person name="Lopez-Otin C."/>
            <person name="Puente X.S."/>
            <person name="Olender T."/>
            <person name="Lancet D."/>
            <person name="Smit A.F."/>
            <person name="Hubley R."/>
            <person name="Konkel M.K."/>
            <person name="Walker J.A."/>
            <person name="Batzer M.A."/>
            <person name="Gu W."/>
            <person name="Pollock D.D."/>
            <person name="Chen L."/>
            <person name="Cheng Z."/>
            <person name="Eichler E.E."/>
            <person name="Stapley J."/>
            <person name="Slate J."/>
            <person name="Ekblom R."/>
            <person name="Birkhead T."/>
            <person name="Burke T."/>
            <person name="Burt D."/>
            <person name="Scharff C."/>
            <person name="Adam I."/>
            <person name="Richard H."/>
            <person name="Sultan M."/>
            <person name="Soldatov A."/>
            <person name="Lehrach H."/>
            <person name="Edwards S.V."/>
            <person name="Yang S.P."/>
            <person name="Li X."/>
            <person name="Graves T."/>
            <person name="Fulton L."/>
            <person name="Nelson J."/>
            <person name="Chinwalla A."/>
            <person name="Hou S."/>
            <person name="Mardis E.R."/>
            <person name="Wilson R.K."/>
        </authorList>
    </citation>
    <scope>NUCLEOTIDE SEQUENCE [LARGE SCALE GENOMIC DNA]</scope>
</reference>
<evidence type="ECO:0000256" key="7">
    <source>
        <dbReference type="ARBA" id="ARBA00022833"/>
    </source>
</evidence>
<keyword evidence="8" id="KW-0539">Nucleus</keyword>
<dbReference type="SMART" id="SM00249">
    <property type="entry name" value="PHD"/>
    <property type="match status" value="3"/>
</dbReference>
<dbReference type="InterPro" id="IPR001841">
    <property type="entry name" value="Znf_RING"/>
</dbReference>
<keyword evidence="7" id="KW-0862">Zinc</keyword>
<dbReference type="Ensembl" id="ENSTGUT00000031124.1">
    <property type="protein sequence ID" value="ENSTGUP00000030236.1"/>
    <property type="gene ID" value="ENSTGUG00000022033.1"/>
</dbReference>
<keyword evidence="6" id="KW-0833">Ubl conjugation pathway</keyword>
<evidence type="ECO:0000256" key="9">
    <source>
        <dbReference type="PROSITE-ProRule" id="PRU00175"/>
    </source>
</evidence>